<dbReference type="RefSeq" id="WP_388241815.1">
    <property type="nucleotide sequence ID" value="NZ_JBHVZQ010000076.1"/>
</dbReference>
<protein>
    <submittedName>
        <fullName evidence="2">Uncharacterized protein</fullName>
    </submittedName>
</protein>
<reference evidence="2 3" key="1">
    <citation type="submission" date="2024-09" db="EMBL/GenBank/DDBJ databases">
        <title>The Natural Products Discovery Center: Release of the First 8490 Sequenced Strains for Exploring Actinobacteria Biosynthetic Diversity.</title>
        <authorList>
            <person name="Kalkreuter E."/>
            <person name="Kautsar S.A."/>
            <person name="Yang D."/>
            <person name="Bader C.D."/>
            <person name="Teijaro C.N."/>
            <person name="Fluegel L."/>
            <person name="Davis C.M."/>
            <person name="Simpson J.R."/>
            <person name="Lauterbach L."/>
            <person name="Steele A.D."/>
            <person name="Gui C."/>
            <person name="Meng S."/>
            <person name="Li G."/>
            <person name="Viehrig K."/>
            <person name="Ye F."/>
            <person name="Su P."/>
            <person name="Kiefer A.F."/>
            <person name="Nichols A."/>
            <person name="Cepeda A.J."/>
            <person name="Yan W."/>
            <person name="Fan B."/>
            <person name="Jiang Y."/>
            <person name="Adhikari A."/>
            <person name="Zheng C.-J."/>
            <person name="Schuster L."/>
            <person name="Cowan T.M."/>
            <person name="Smanski M.J."/>
            <person name="Chevrette M.G."/>
            <person name="De Carvalho L.P.S."/>
            <person name="Shen B."/>
        </authorList>
    </citation>
    <scope>NUCLEOTIDE SEQUENCE [LARGE SCALE GENOMIC DNA]</scope>
    <source>
        <strain evidence="2 3">NPDC058328</strain>
    </source>
</reference>
<dbReference type="Proteomes" id="UP001601627">
    <property type="component" value="Unassembled WGS sequence"/>
</dbReference>
<evidence type="ECO:0000313" key="2">
    <source>
        <dbReference type="EMBL" id="MFF1278929.1"/>
    </source>
</evidence>
<name>A0ABW6QI67_9ACTN</name>
<feature type="region of interest" description="Disordered" evidence="1">
    <location>
        <begin position="60"/>
        <end position="90"/>
    </location>
</feature>
<proteinExistence type="predicted"/>
<dbReference type="EMBL" id="JBHVZQ010000076">
    <property type="protein sequence ID" value="MFF1278929.1"/>
    <property type="molecule type" value="Genomic_DNA"/>
</dbReference>
<evidence type="ECO:0000256" key="1">
    <source>
        <dbReference type="SAM" id="MobiDB-lite"/>
    </source>
</evidence>
<accession>A0ABW6QI67</accession>
<evidence type="ECO:0000313" key="3">
    <source>
        <dbReference type="Proteomes" id="UP001601627"/>
    </source>
</evidence>
<organism evidence="2 3">
    <name type="scientific">Streptomyces marokkonensis</name>
    <dbReference type="NCBI Taxonomy" id="324855"/>
    <lineage>
        <taxon>Bacteria</taxon>
        <taxon>Bacillati</taxon>
        <taxon>Actinomycetota</taxon>
        <taxon>Actinomycetes</taxon>
        <taxon>Kitasatosporales</taxon>
        <taxon>Streptomycetaceae</taxon>
        <taxon>Streptomyces</taxon>
    </lineage>
</organism>
<keyword evidence="3" id="KW-1185">Reference proteome</keyword>
<gene>
    <name evidence="2" type="ORF">ACFVZC_37125</name>
</gene>
<sequence length="90" mass="9271">MPQLPHEQVVSGPCTLFTALPGGPLPHLRGAFLTAVGAVPGDVDLRQRHVVAPVAQTCPGHLERQPLDGPLSGGRGGGQPLVELDETQPG</sequence>
<comment type="caution">
    <text evidence="2">The sequence shown here is derived from an EMBL/GenBank/DDBJ whole genome shotgun (WGS) entry which is preliminary data.</text>
</comment>